<reference evidence="2 3" key="1">
    <citation type="submission" date="2010-06" db="EMBL/GenBank/DDBJ databases">
        <title>Complete sequence chromosome of Methanohalobium evestigatum Z-7303.</title>
        <authorList>
            <consortium name="US DOE Joint Genome Institute"/>
            <person name="Lucas S."/>
            <person name="Copeland A."/>
            <person name="Lapidus A."/>
            <person name="Cheng J.-F."/>
            <person name="Bruce D."/>
            <person name="Goodwin L."/>
            <person name="Pitluck S."/>
            <person name="Saunders E."/>
            <person name="Detter J.C."/>
            <person name="Han C."/>
            <person name="Tapia R."/>
            <person name="Land M."/>
            <person name="Hauser L."/>
            <person name="Kyrpides N."/>
            <person name="Mikhailova N."/>
            <person name="Sieprawska-Lupa M."/>
            <person name="Whitman W.B."/>
            <person name="Anderson I."/>
            <person name="Woyke T."/>
        </authorList>
    </citation>
    <scope>NUCLEOTIDE SEQUENCE [LARGE SCALE GENOMIC DNA]</scope>
    <source>
        <strain evidence="3">ATCC BAA-1072 / DSM 3721 / NBRC 107634 / OCM 161 / Z-7303</strain>
    </source>
</reference>
<dbReference type="GO" id="GO:0071949">
    <property type="term" value="F:FAD binding"/>
    <property type="evidence" value="ECO:0007669"/>
    <property type="project" value="InterPro"/>
</dbReference>
<dbReference type="Gene3D" id="3.50.50.60">
    <property type="entry name" value="FAD/NAD(P)-binding domain"/>
    <property type="match status" value="1"/>
</dbReference>
<dbReference type="Proteomes" id="UP000000391">
    <property type="component" value="Chromosome"/>
</dbReference>
<dbReference type="KEGG" id="mev:Metev_1142"/>
<dbReference type="STRING" id="644295.Metev_1142"/>
<proteinExistence type="predicted"/>
<feature type="domain" description="FAD-binding" evidence="1">
    <location>
        <begin position="2"/>
        <end position="159"/>
    </location>
</feature>
<name>D7E976_METEZ</name>
<dbReference type="GeneID" id="9346775"/>
<evidence type="ECO:0000313" key="3">
    <source>
        <dbReference type="Proteomes" id="UP000000391"/>
    </source>
</evidence>
<dbReference type="RefSeq" id="WP_013194591.1">
    <property type="nucleotide sequence ID" value="NC_014253.1"/>
</dbReference>
<dbReference type="HOGENOM" id="CLU_024648_5_0_2"/>
<evidence type="ECO:0000313" key="2">
    <source>
        <dbReference type="EMBL" id="ADI74024.1"/>
    </source>
</evidence>
<gene>
    <name evidence="2" type="ordered locus">Metev_1142</name>
</gene>
<dbReference type="InterPro" id="IPR036188">
    <property type="entry name" value="FAD/NAD-bd_sf"/>
</dbReference>
<evidence type="ECO:0000259" key="1">
    <source>
        <dbReference type="Pfam" id="PF01494"/>
    </source>
</evidence>
<dbReference type="GO" id="GO:0016628">
    <property type="term" value="F:oxidoreductase activity, acting on the CH-CH group of donors, NAD or NADP as acceptor"/>
    <property type="evidence" value="ECO:0007669"/>
    <property type="project" value="InterPro"/>
</dbReference>
<dbReference type="EMBL" id="CP002069">
    <property type="protein sequence ID" value="ADI74024.1"/>
    <property type="molecule type" value="Genomic_DNA"/>
</dbReference>
<dbReference type="InterPro" id="IPR011777">
    <property type="entry name" value="Geranylgeranyl_Rdtase_fam"/>
</dbReference>
<keyword evidence="3" id="KW-1185">Reference proteome</keyword>
<protein>
    <submittedName>
        <fullName evidence="2">Geranylgeranyl reductase</fullName>
    </submittedName>
</protein>
<dbReference type="SUPFAM" id="SSF51905">
    <property type="entry name" value="FAD/NAD(P)-binding domain"/>
    <property type="match status" value="1"/>
</dbReference>
<dbReference type="PRINTS" id="PR00420">
    <property type="entry name" value="RNGMNOXGNASE"/>
</dbReference>
<dbReference type="InterPro" id="IPR002938">
    <property type="entry name" value="FAD-bd"/>
</dbReference>
<dbReference type="InterPro" id="IPR050407">
    <property type="entry name" value="Geranylgeranyl_reductase"/>
</dbReference>
<accession>D7E976</accession>
<dbReference type="Pfam" id="PF01494">
    <property type="entry name" value="FAD_binding_3"/>
    <property type="match status" value="1"/>
</dbReference>
<organism evidence="2 3">
    <name type="scientific">Methanohalobium evestigatum (strain ATCC BAA-1072 / DSM 3721 / NBRC 107634 / OCM 161 / Z-7303)</name>
    <dbReference type="NCBI Taxonomy" id="644295"/>
    <lineage>
        <taxon>Archaea</taxon>
        <taxon>Methanobacteriati</taxon>
        <taxon>Methanobacteriota</taxon>
        <taxon>Stenosarchaea group</taxon>
        <taxon>Methanomicrobia</taxon>
        <taxon>Methanosarcinales</taxon>
        <taxon>Methanosarcinaceae</taxon>
        <taxon>Methanohalobium</taxon>
    </lineage>
</organism>
<sequence length="384" mass="43364">MYDVLIIGAGPAGTTAAKHTAEKGLDTLLIEKQKLPRKKPCAGLVSQRALNSLEFEIPKHLIKRYCYGTRIKYKNHVLESKLDRPVGILVSRDEFDYYLSQQATKKGAEILDNTSVNSVNAENDYVAVNTTKGLFKARIVIGADGVNSICARYVRSGSETNRNAFSLISEVPASIEYINNKYLDITEVDFGRVKNGYFWTFPKDNHISVGLGLFDNSSESKPLKTYYDYIKDQYFDYLKPRGHFIPIGGYKRDVHSDRVILVGDAAGFVDAFLGEGISYAIMSGKIAANTVIEAFEENDFSEDKFSTYLTRCEDVFGNNLKYSLIFSKFFYSFPNIFATMLTSSELMLNKALLVVKGESEYKQFISWLLPRFPYYILKILKANV</sequence>
<dbReference type="AlphaFoldDB" id="D7E976"/>
<dbReference type="PANTHER" id="PTHR42685">
    <property type="entry name" value="GERANYLGERANYL DIPHOSPHATE REDUCTASE"/>
    <property type="match status" value="1"/>
</dbReference>
<dbReference type="PANTHER" id="PTHR42685:SF22">
    <property type="entry name" value="CONDITIONED MEDIUM FACTOR RECEPTOR 1"/>
    <property type="match status" value="1"/>
</dbReference>
<dbReference type="NCBIfam" id="TIGR02032">
    <property type="entry name" value="GG-red-SF"/>
    <property type="match status" value="1"/>
</dbReference>
<dbReference type="OrthoDB" id="46008at2157"/>